<gene>
    <name evidence="2" type="ORF">LTRI10_LOCUS42029</name>
</gene>
<feature type="region of interest" description="Disordered" evidence="1">
    <location>
        <begin position="1"/>
        <end position="29"/>
    </location>
</feature>
<feature type="compositionally biased region" description="Basic and acidic residues" evidence="1">
    <location>
        <begin position="103"/>
        <end position="122"/>
    </location>
</feature>
<dbReference type="AlphaFoldDB" id="A0AAV2FWQ6"/>
<feature type="region of interest" description="Disordered" evidence="1">
    <location>
        <begin position="102"/>
        <end position="122"/>
    </location>
</feature>
<keyword evidence="3" id="KW-1185">Reference proteome</keyword>
<dbReference type="EMBL" id="OZ034820">
    <property type="protein sequence ID" value="CAL1401995.1"/>
    <property type="molecule type" value="Genomic_DNA"/>
</dbReference>
<name>A0AAV2FWQ6_9ROSI</name>
<protein>
    <submittedName>
        <fullName evidence="2">Uncharacterized protein</fullName>
    </submittedName>
</protein>
<organism evidence="2 3">
    <name type="scientific">Linum trigynum</name>
    <dbReference type="NCBI Taxonomy" id="586398"/>
    <lineage>
        <taxon>Eukaryota</taxon>
        <taxon>Viridiplantae</taxon>
        <taxon>Streptophyta</taxon>
        <taxon>Embryophyta</taxon>
        <taxon>Tracheophyta</taxon>
        <taxon>Spermatophyta</taxon>
        <taxon>Magnoliopsida</taxon>
        <taxon>eudicotyledons</taxon>
        <taxon>Gunneridae</taxon>
        <taxon>Pentapetalae</taxon>
        <taxon>rosids</taxon>
        <taxon>fabids</taxon>
        <taxon>Malpighiales</taxon>
        <taxon>Linaceae</taxon>
        <taxon>Linum</taxon>
    </lineage>
</organism>
<accession>A0AAV2FWQ6</accession>
<reference evidence="2 3" key="1">
    <citation type="submission" date="2024-04" db="EMBL/GenBank/DDBJ databases">
        <authorList>
            <person name="Fracassetti M."/>
        </authorList>
    </citation>
    <scope>NUCLEOTIDE SEQUENCE [LARGE SCALE GENOMIC DNA]</scope>
</reference>
<proteinExistence type="predicted"/>
<evidence type="ECO:0000256" key="1">
    <source>
        <dbReference type="SAM" id="MobiDB-lite"/>
    </source>
</evidence>
<evidence type="ECO:0000313" key="3">
    <source>
        <dbReference type="Proteomes" id="UP001497516"/>
    </source>
</evidence>
<dbReference type="Proteomes" id="UP001497516">
    <property type="component" value="Chromosome 7"/>
</dbReference>
<evidence type="ECO:0000313" key="2">
    <source>
        <dbReference type="EMBL" id="CAL1401995.1"/>
    </source>
</evidence>
<sequence>MNVESSPVNGNGLIPQDQENLGKESSCDTMSTEWLSGDDLDRMIKLAESVMASCQRLIAIGDQATAPAALTTTSLVTPTSTVPMPPSPILPEVVPVIEVENTPTRHESNHPKIESSELRERPPSHVTRWKDCLSNRQQVLVLLRSKQTLMMS</sequence>